<feature type="compositionally biased region" description="Basic and acidic residues" evidence="13">
    <location>
        <begin position="606"/>
        <end position="683"/>
    </location>
</feature>
<dbReference type="Pfam" id="PF01549">
    <property type="entry name" value="ShK"/>
    <property type="match status" value="1"/>
</dbReference>
<keyword evidence="5" id="KW-0479">Metal-binding</keyword>
<evidence type="ECO:0000256" key="1">
    <source>
        <dbReference type="ARBA" id="ARBA00001947"/>
    </source>
</evidence>
<dbReference type="PANTHER" id="PTHR11705:SF51">
    <property type="entry name" value="CARBOXYPEPTIDASE SURO-1-RELATED"/>
    <property type="match status" value="1"/>
</dbReference>
<evidence type="ECO:0000256" key="6">
    <source>
        <dbReference type="ARBA" id="ARBA00022729"/>
    </source>
</evidence>
<dbReference type="GO" id="GO:0008270">
    <property type="term" value="F:zinc ion binding"/>
    <property type="evidence" value="ECO:0007669"/>
    <property type="project" value="InterPro"/>
</dbReference>
<dbReference type="GO" id="GO:0006508">
    <property type="term" value="P:proteolysis"/>
    <property type="evidence" value="ECO:0007669"/>
    <property type="project" value="UniProtKB-KW"/>
</dbReference>
<evidence type="ECO:0000256" key="4">
    <source>
        <dbReference type="ARBA" id="ARBA00022670"/>
    </source>
</evidence>
<feature type="domain" description="Peptidase M14" evidence="15">
    <location>
        <begin position="168"/>
        <end position="482"/>
    </location>
</feature>
<dbReference type="PROSITE" id="PS51670">
    <property type="entry name" value="SHKT"/>
    <property type="match status" value="1"/>
</dbReference>
<evidence type="ECO:0000256" key="12">
    <source>
        <dbReference type="PROSITE-ProRule" id="PRU01379"/>
    </source>
</evidence>
<dbReference type="Gene3D" id="3.40.630.10">
    <property type="entry name" value="Zn peptidases"/>
    <property type="match status" value="1"/>
</dbReference>
<evidence type="ECO:0000256" key="11">
    <source>
        <dbReference type="PROSITE-ProRule" id="PRU01005"/>
    </source>
</evidence>
<keyword evidence="16" id="KW-1185">Reference proteome</keyword>
<dbReference type="InterPro" id="IPR036990">
    <property type="entry name" value="M14A-like_propep"/>
</dbReference>
<comment type="cofactor">
    <cofactor evidence="1">
        <name>Zn(2+)</name>
        <dbReference type="ChEBI" id="CHEBI:29105"/>
    </cofactor>
</comment>
<keyword evidence="4" id="KW-0645">Protease</keyword>
<feature type="active site" description="Proton donor/acceptor" evidence="12">
    <location>
        <position position="446"/>
    </location>
</feature>
<dbReference type="Pfam" id="PF02244">
    <property type="entry name" value="Propep_M14"/>
    <property type="match status" value="1"/>
</dbReference>
<dbReference type="SMART" id="SM00631">
    <property type="entry name" value="Zn_pept"/>
    <property type="match status" value="1"/>
</dbReference>
<dbReference type="SUPFAM" id="SSF54897">
    <property type="entry name" value="Protease propeptides/inhibitors"/>
    <property type="match status" value="1"/>
</dbReference>
<dbReference type="GO" id="GO:0004181">
    <property type="term" value="F:metallocarboxypeptidase activity"/>
    <property type="evidence" value="ECO:0007669"/>
    <property type="project" value="InterPro"/>
</dbReference>
<accession>A0AAF3F7S2</accession>
<evidence type="ECO:0000256" key="9">
    <source>
        <dbReference type="ARBA" id="ARBA00023049"/>
    </source>
</evidence>
<keyword evidence="7" id="KW-0378">Hydrolase</keyword>
<sequence>MYPFQLTNSRLNVEMREQHPPFRIAELLCLFLVVPVIFCQPSQHEIYRLYRAVAPNAPALRALLDLQVNDHLFNVDFWKEPRHPGDIADIMIPDSIRHIVERHFDENRILYNITVPDVEKLILHNEGKKRSNLGFDKRLNDDPILDSEPDDDWSQVGQLKKARYPFGDYAPYADMMKYMRTIEFYYPSFTKIVRIGTSHEGLPIEGLKIGFPLDNKEKRAIWIDGNIHAREWASSHTALYIINQLVSGYRKDDNITFYVNNLNFYIVPCLNPDGYEYTRSSPTPLVRLWRKNRSPEVCSASLWGGEKCCRGVDLNRNFDHHWAETGSSYEPCSNLFHGDYVFSEPEAASVRKFLETEEMWGKTDAFLTLHTYAQLWIYPFSHQETTYPRDIDDLRRTARKAVSRLENVYGTVYRMGTGADTLAPASGGSDDWAKSKMRVKYVYLIELRPEEHLSHGFILHKKELIPTGIETLEGLKEVFESVLAVNNIKRDPYAKISDAMKKKQEMRRRLIQKGTFYTTPRTRFLLDVTQTTGAPTTRSTTSSTTTILPSTSAKTVIEVLNGVSENLEKKSFFRPTIPTAPPTFSGSSSTMATVPLTTPSSNSTKHIGEARVKQKETQQKLDQDARRKEVEETRRRVKEAQERRREEAREKKRKVEEERRKAEEIRKENERKAVEERRKEERRREEILRRQQEQWRRDNERRLEMITKQREIENRRREEERVAQEERRNELERLKEIEKINEQKHLQKEKENQPIVRVARKLVDGRIEEKEVEVLEAQPETSTAVEAVVSMVEMSVPTHSPPVTTYSPLRIPANAVTQVYARDDTKEPLQITDSNTKAIVKTKSTFAPPRITQRFDQRYTTSIPAAFRDPSCRDLRYSCAFWLQNTPQACVTQRSFMRAQCAYTCHFCQPTASLLIAGPFLEN</sequence>
<dbReference type="PROSITE" id="PS52035">
    <property type="entry name" value="PEPTIDASE_M14"/>
    <property type="match status" value="1"/>
</dbReference>
<dbReference type="Gene3D" id="3.30.70.340">
    <property type="entry name" value="Metallocarboxypeptidase-like"/>
    <property type="match status" value="1"/>
</dbReference>
<dbReference type="Proteomes" id="UP000887575">
    <property type="component" value="Unassembled WGS sequence"/>
</dbReference>
<reference evidence="17" key="1">
    <citation type="submission" date="2024-02" db="UniProtKB">
        <authorList>
            <consortium name="WormBaseParasite"/>
        </authorList>
    </citation>
    <scope>IDENTIFICATION</scope>
</reference>
<evidence type="ECO:0000256" key="2">
    <source>
        <dbReference type="ARBA" id="ARBA00005988"/>
    </source>
</evidence>
<feature type="domain" description="ShKT" evidence="14">
    <location>
        <begin position="872"/>
        <end position="908"/>
    </location>
</feature>
<evidence type="ECO:0000259" key="14">
    <source>
        <dbReference type="PROSITE" id="PS51670"/>
    </source>
</evidence>
<evidence type="ECO:0000256" key="8">
    <source>
        <dbReference type="ARBA" id="ARBA00022833"/>
    </source>
</evidence>
<proteinExistence type="inferred from homology"/>
<keyword evidence="8" id="KW-0862">Zinc</keyword>
<keyword evidence="3" id="KW-0121">Carboxypeptidase</keyword>
<dbReference type="FunFam" id="3.40.630.10:FF:000070">
    <property type="entry name" value="Putative carboxypeptidase suro-1"/>
    <property type="match status" value="1"/>
</dbReference>
<feature type="compositionally biased region" description="Polar residues" evidence="13">
    <location>
        <begin position="582"/>
        <end position="605"/>
    </location>
</feature>
<evidence type="ECO:0000313" key="16">
    <source>
        <dbReference type="Proteomes" id="UP000887575"/>
    </source>
</evidence>
<evidence type="ECO:0000256" key="7">
    <source>
        <dbReference type="ARBA" id="ARBA00022801"/>
    </source>
</evidence>
<name>A0AAF3F7S2_9BILA</name>
<dbReference type="InterPro" id="IPR003582">
    <property type="entry name" value="ShKT_dom"/>
</dbReference>
<evidence type="ECO:0000256" key="13">
    <source>
        <dbReference type="SAM" id="MobiDB-lite"/>
    </source>
</evidence>
<keyword evidence="9" id="KW-0482">Metalloprotease</keyword>
<protein>
    <recommendedName>
        <fullName evidence="18">ShKT domain-containing protein</fullName>
    </recommendedName>
</protein>
<evidence type="ECO:0008006" key="18">
    <source>
        <dbReference type="Google" id="ProtNLM"/>
    </source>
</evidence>
<comment type="caution">
    <text evidence="11">Lacks conserved residue(s) required for the propagation of feature annotation.</text>
</comment>
<evidence type="ECO:0000256" key="5">
    <source>
        <dbReference type="ARBA" id="ARBA00022723"/>
    </source>
</evidence>
<dbReference type="InterPro" id="IPR000834">
    <property type="entry name" value="Peptidase_M14"/>
</dbReference>
<dbReference type="AlphaFoldDB" id="A0AAF3F7S2"/>
<dbReference type="PRINTS" id="PR00765">
    <property type="entry name" value="CRBOXYPTASEA"/>
</dbReference>
<dbReference type="InterPro" id="IPR057247">
    <property type="entry name" value="CARBOXYPEPT_ZN_2"/>
</dbReference>
<keyword evidence="10" id="KW-1015">Disulfide bond</keyword>
<dbReference type="SMART" id="SM00254">
    <property type="entry name" value="ShKT"/>
    <property type="match status" value="1"/>
</dbReference>
<evidence type="ECO:0000313" key="17">
    <source>
        <dbReference type="WBParaSite" id="MBELARI_LOCUS2976"/>
    </source>
</evidence>
<dbReference type="CDD" id="cd03860">
    <property type="entry name" value="M14_CP_A-B_like"/>
    <property type="match status" value="1"/>
</dbReference>
<evidence type="ECO:0000259" key="15">
    <source>
        <dbReference type="PROSITE" id="PS52035"/>
    </source>
</evidence>
<evidence type="ECO:0000256" key="3">
    <source>
        <dbReference type="ARBA" id="ARBA00022645"/>
    </source>
</evidence>
<dbReference type="InterPro" id="IPR003146">
    <property type="entry name" value="M14A_act_pep"/>
</dbReference>
<keyword evidence="6" id="KW-0732">Signal</keyword>
<dbReference type="Pfam" id="PF00246">
    <property type="entry name" value="Peptidase_M14"/>
    <property type="match status" value="1"/>
</dbReference>
<dbReference type="SUPFAM" id="SSF53187">
    <property type="entry name" value="Zn-dependent exopeptidases"/>
    <property type="match status" value="1"/>
</dbReference>
<comment type="similarity">
    <text evidence="2 12">Belongs to the peptidase M14 family.</text>
</comment>
<feature type="region of interest" description="Disordered" evidence="13">
    <location>
        <begin position="581"/>
        <end position="683"/>
    </location>
</feature>
<dbReference type="PROSITE" id="PS00133">
    <property type="entry name" value="CARBOXYPEPT_ZN_2"/>
    <property type="match status" value="1"/>
</dbReference>
<dbReference type="PANTHER" id="PTHR11705">
    <property type="entry name" value="PROTEASE FAMILY M14 CARBOXYPEPTIDASE A,B"/>
    <property type="match status" value="1"/>
</dbReference>
<organism evidence="16 17">
    <name type="scientific">Mesorhabditis belari</name>
    <dbReference type="NCBI Taxonomy" id="2138241"/>
    <lineage>
        <taxon>Eukaryota</taxon>
        <taxon>Metazoa</taxon>
        <taxon>Ecdysozoa</taxon>
        <taxon>Nematoda</taxon>
        <taxon>Chromadorea</taxon>
        <taxon>Rhabditida</taxon>
        <taxon>Rhabditina</taxon>
        <taxon>Rhabditomorpha</taxon>
        <taxon>Rhabditoidea</taxon>
        <taxon>Rhabditidae</taxon>
        <taxon>Mesorhabditinae</taxon>
        <taxon>Mesorhabditis</taxon>
    </lineage>
</organism>
<dbReference type="WBParaSite" id="MBELARI_LOCUS2976">
    <property type="protein sequence ID" value="MBELARI_LOCUS2976"/>
    <property type="gene ID" value="MBELARI_LOCUS2976"/>
</dbReference>
<dbReference type="GO" id="GO:0005615">
    <property type="term" value="C:extracellular space"/>
    <property type="evidence" value="ECO:0007669"/>
    <property type="project" value="TreeGrafter"/>
</dbReference>
<evidence type="ECO:0000256" key="10">
    <source>
        <dbReference type="ARBA" id="ARBA00023157"/>
    </source>
</evidence>